<protein>
    <recommendedName>
        <fullName evidence="3">biotin--[biotin carboxyl-carrier protein] ligase</fullName>
        <ecNumber evidence="3">6.3.4.15</ecNumber>
    </recommendedName>
</protein>
<dbReference type="AlphaFoldDB" id="A0A1X1X179"/>
<dbReference type="CDD" id="cd16442">
    <property type="entry name" value="BPL"/>
    <property type="match status" value="1"/>
</dbReference>
<reference evidence="5 6" key="1">
    <citation type="submission" date="2016-01" db="EMBL/GenBank/DDBJ databases">
        <title>The new phylogeny of the genus Mycobacterium.</title>
        <authorList>
            <person name="Tarcisio F."/>
            <person name="Conor M."/>
            <person name="Antonella G."/>
            <person name="Elisabetta G."/>
            <person name="Giulia F.S."/>
            <person name="Sara T."/>
            <person name="Anna F."/>
            <person name="Clotilde B."/>
            <person name="Roberto B."/>
            <person name="Veronica D.S."/>
            <person name="Fabio R."/>
            <person name="Monica P."/>
            <person name="Olivier J."/>
            <person name="Enrico T."/>
            <person name="Nicola S."/>
        </authorList>
    </citation>
    <scope>NUCLEOTIDE SEQUENCE [LARGE SCALE GENOMIC DNA]</scope>
    <source>
        <strain evidence="5 6">DSM 45541</strain>
    </source>
</reference>
<dbReference type="InterPro" id="IPR004143">
    <property type="entry name" value="BPL_LPL_catalytic"/>
</dbReference>
<dbReference type="InterPro" id="IPR004408">
    <property type="entry name" value="Biotin_CoA_COase_ligase"/>
</dbReference>
<dbReference type="Gene3D" id="2.30.30.100">
    <property type="match status" value="1"/>
</dbReference>
<sequence>MPDDARLPLDINELRSAIAETEWRHVDVVGETGSTNADLIARAAGGEDIAGAVLLAEFQSAGRGRHGRSWSAPPRSQIAMSVGVDTTGVPVARWGWLPLLTGLSVAGTVREQFGVDAGVKWPNDVLVGTGKLAGILAEVSAPVIVVGLGLNVSLSADDLPDPNAVSLSMLGHHADRTVLAGVLLRALSERLQRWRAGDPRLAAEYRSVSTTIGTRVRALLPGDSEIVGVAKDIDDAGRLLIDDAGTTVTVSAGDITHLRPADR</sequence>
<dbReference type="GO" id="GO:0004077">
    <property type="term" value="F:biotin--[biotin carboxyl-carrier protein] ligase activity"/>
    <property type="evidence" value="ECO:0007669"/>
    <property type="project" value="UniProtKB-EC"/>
</dbReference>
<evidence type="ECO:0000313" key="5">
    <source>
        <dbReference type="EMBL" id="ORV92503.1"/>
    </source>
</evidence>
<dbReference type="GO" id="GO:0005737">
    <property type="term" value="C:cytoplasm"/>
    <property type="evidence" value="ECO:0007669"/>
    <property type="project" value="TreeGrafter"/>
</dbReference>
<dbReference type="InterPro" id="IPR003142">
    <property type="entry name" value="BPL_C"/>
</dbReference>
<comment type="caution">
    <text evidence="5">The sequence shown here is derived from an EMBL/GenBank/DDBJ whole genome shotgun (WGS) entry which is preliminary data.</text>
</comment>
<keyword evidence="2" id="KW-0092">Biotin</keyword>
<dbReference type="PANTHER" id="PTHR12835">
    <property type="entry name" value="BIOTIN PROTEIN LIGASE"/>
    <property type="match status" value="1"/>
</dbReference>
<dbReference type="Pfam" id="PF02237">
    <property type="entry name" value="BPL_C"/>
    <property type="match status" value="1"/>
</dbReference>
<name>A0A1X1X179_MYCIR</name>
<evidence type="ECO:0000256" key="3">
    <source>
        <dbReference type="ARBA" id="ARBA00024227"/>
    </source>
</evidence>
<evidence type="ECO:0000256" key="1">
    <source>
        <dbReference type="ARBA" id="ARBA00022598"/>
    </source>
</evidence>
<evidence type="ECO:0000313" key="6">
    <source>
        <dbReference type="Proteomes" id="UP000193622"/>
    </source>
</evidence>
<feature type="domain" description="BPL/LPL catalytic" evidence="4">
    <location>
        <begin position="12"/>
        <end position="195"/>
    </location>
</feature>
<dbReference type="EC" id="6.3.4.15" evidence="3"/>
<proteinExistence type="predicted"/>
<accession>A0A1X1X179</accession>
<dbReference type="RefSeq" id="WP_085171913.1">
    <property type="nucleotide sequence ID" value="NZ_LQPC01000009.1"/>
</dbReference>
<dbReference type="Proteomes" id="UP000193622">
    <property type="component" value="Unassembled WGS sequence"/>
</dbReference>
<dbReference type="Pfam" id="PF03099">
    <property type="entry name" value="BPL_LplA_LipB"/>
    <property type="match status" value="1"/>
</dbReference>
<dbReference type="InterPro" id="IPR045864">
    <property type="entry name" value="aa-tRNA-synth_II/BPL/LPL"/>
</dbReference>
<keyword evidence="1 5" id="KW-0436">Ligase</keyword>
<dbReference type="EMBL" id="LQPC01000009">
    <property type="protein sequence ID" value="ORV92503.1"/>
    <property type="molecule type" value="Genomic_DNA"/>
</dbReference>
<dbReference type="PROSITE" id="PS51733">
    <property type="entry name" value="BPL_LPL_CATALYTIC"/>
    <property type="match status" value="1"/>
</dbReference>
<evidence type="ECO:0000256" key="2">
    <source>
        <dbReference type="ARBA" id="ARBA00023267"/>
    </source>
</evidence>
<dbReference type="NCBIfam" id="TIGR00121">
    <property type="entry name" value="birA_ligase"/>
    <property type="match status" value="1"/>
</dbReference>
<organism evidence="5 6">
    <name type="scientific">Mycolicibacterium iranicum</name>
    <name type="common">Mycobacterium iranicum</name>
    <dbReference type="NCBI Taxonomy" id="912594"/>
    <lineage>
        <taxon>Bacteria</taxon>
        <taxon>Bacillati</taxon>
        <taxon>Actinomycetota</taxon>
        <taxon>Actinomycetes</taxon>
        <taxon>Mycobacteriales</taxon>
        <taxon>Mycobacteriaceae</taxon>
        <taxon>Mycolicibacterium</taxon>
    </lineage>
</organism>
<dbReference type="PANTHER" id="PTHR12835:SF5">
    <property type="entry name" value="BIOTIN--PROTEIN LIGASE"/>
    <property type="match status" value="1"/>
</dbReference>
<dbReference type="Gene3D" id="3.30.930.10">
    <property type="entry name" value="Bira Bifunctional Protein, Domain 2"/>
    <property type="match status" value="1"/>
</dbReference>
<dbReference type="SUPFAM" id="SSF55681">
    <property type="entry name" value="Class II aaRS and biotin synthetases"/>
    <property type="match status" value="1"/>
</dbReference>
<gene>
    <name evidence="5" type="ORF">AWC12_02715</name>
</gene>
<evidence type="ECO:0000259" key="4">
    <source>
        <dbReference type="PROSITE" id="PS51733"/>
    </source>
</evidence>